<dbReference type="GO" id="GO:0003712">
    <property type="term" value="F:transcription coregulator activity"/>
    <property type="evidence" value="ECO:0007669"/>
    <property type="project" value="TreeGrafter"/>
</dbReference>
<dbReference type="Proteomes" id="UP000307440">
    <property type="component" value="Unassembled WGS sequence"/>
</dbReference>
<dbReference type="GO" id="GO:0000118">
    <property type="term" value="C:histone deacetylase complex"/>
    <property type="evidence" value="ECO:0007669"/>
    <property type="project" value="TreeGrafter"/>
</dbReference>
<dbReference type="GO" id="GO:0046872">
    <property type="term" value="F:metal ion binding"/>
    <property type="evidence" value="ECO:0007669"/>
    <property type="project" value="UniProtKB-KW"/>
</dbReference>
<dbReference type="EMBL" id="ML210154">
    <property type="protein sequence ID" value="TFK28635.1"/>
    <property type="molecule type" value="Genomic_DNA"/>
</dbReference>
<dbReference type="GO" id="GO:0000785">
    <property type="term" value="C:chromatin"/>
    <property type="evidence" value="ECO:0007669"/>
    <property type="project" value="TreeGrafter"/>
</dbReference>
<dbReference type="SMART" id="SM00558">
    <property type="entry name" value="JmjC"/>
    <property type="match status" value="1"/>
</dbReference>
<feature type="compositionally biased region" description="Basic residues" evidence="4">
    <location>
        <begin position="296"/>
        <end position="305"/>
    </location>
</feature>
<evidence type="ECO:0000256" key="1">
    <source>
        <dbReference type="ARBA" id="ARBA00004123"/>
    </source>
</evidence>
<keyword evidence="3" id="KW-0539">Nucleus</keyword>
<evidence type="ECO:0000256" key="3">
    <source>
        <dbReference type="ARBA" id="ARBA00023242"/>
    </source>
</evidence>
<dbReference type="SUPFAM" id="SSF51197">
    <property type="entry name" value="Clavaminate synthase-like"/>
    <property type="match status" value="1"/>
</dbReference>
<feature type="domain" description="JmjC" evidence="5">
    <location>
        <begin position="777"/>
        <end position="948"/>
    </location>
</feature>
<comment type="subcellular location">
    <subcellularLocation>
        <location evidence="1">Nucleus</location>
    </subcellularLocation>
</comment>
<feature type="compositionally biased region" description="Polar residues" evidence="4">
    <location>
        <begin position="163"/>
        <end position="178"/>
    </location>
</feature>
<dbReference type="AlphaFoldDB" id="A0A5C3L7G9"/>
<organism evidence="6 7">
    <name type="scientific">Coprinopsis marcescibilis</name>
    <name type="common">Agaric fungus</name>
    <name type="synonym">Psathyrella marcescibilis</name>
    <dbReference type="NCBI Taxonomy" id="230819"/>
    <lineage>
        <taxon>Eukaryota</taxon>
        <taxon>Fungi</taxon>
        <taxon>Dikarya</taxon>
        <taxon>Basidiomycota</taxon>
        <taxon>Agaricomycotina</taxon>
        <taxon>Agaricomycetes</taxon>
        <taxon>Agaricomycetidae</taxon>
        <taxon>Agaricales</taxon>
        <taxon>Agaricineae</taxon>
        <taxon>Psathyrellaceae</taxon>
        <taxon>Coprinopsis</taxon>
    </lineage>
</organism>
<accession>A0A5C3L7G9</accession>
<protein>
    <submittedName>
        <fullName evidence="6">Clavaminate synthase-like protein</fullName>
    </submittedName>
</protein>
<keyword evidence="2" id="KW-0479">Metal-binding</keyword>
<sequence>MNSLQDPTRKTSITSLLNPSEASGFPYVHSSIPQNTIAPNRLQAHAHPGAGYSGPHANGSLFNLRAANWEPNSVANRHNAADPANHRRQGSDALTSNVGVYNQASRPVAAPMGHAPGRIESTTTLWTGSTEAPPQSLPHFSPGIAASMYPDARHGMTDGFAPQCQSDTTSSTVQGQKLTESHSKKSNQDDAYRGMDLSVSAWQVSERVSVRLAAREMVPAPQQSNRLQHETTYGSVAQQQPPTLSYPRMSPLNPSDRSMQQQPLPSLRPQPEPQQESVTGSKRLLPAGEAEASAPKPKRPAKAKPKVGQAGVPVPSKRGFNSKKRNEAAQIAEQNALATAPPDDYALVTPYSKELQFARCMSNRYKNIDFPRCVSCTRRWAGDTCRFQNIRYFVRSTASKEVMGLAFSPDALPPTVLNFPTEWNVPLQQHHVEKSKTVIAKGLLRTLKLEREHLKVDDVMTRPRESDVRVTCDTCMTSIFSSSWMCRLCGREACSDCYALIRELTEDPPHASPSEVAERQRRRDRHAHSNPFFLSCTKRNEHDTSQFTAMSRFSTKELDSTIAEMEKLWTGGCKEAGGLPDAVVNGSSPRPSTNGALTDPTPSPDPANESRPPIEVYLAYQSKSTYLSEDLAPNGSAPPQHIPLNMSIASAVVPSIEPYRYSDPEVTNFPSGEKFAKIWGHGEPVVVANILGKFKVAWSPEYFTREFGDRTCLITECEKDVNKKTVVSEFFSDFGKYEGRTEVWKLKDWPPSADFKTAFPQLYEDFSQAVPVPDYVRRDGVYNIGSHFPSNVIAPDLGPKMYNAWAANQGPGSKGSTRLHMDMADAMNVMLYASQCPDGSPGCAVWDIYRACDSEKIRNFLRSTHSLQPNYDPIHGQQYYLDDALRLKLWREYRVKSYRVYQRPGEAIFIPAGCAHQVSNMADSIKIAIDYVSPENIDRCANLTREFREQNKSKVWKEDVLQLKTMMWFAWQSCSRREVDLLVPAGSSSAAAVKRSF</sequence>
<evidence type="ECO:0000313" key="7">
    <source>
        <dbReference type="Proteomes" id="UP000307440"/>
    </source>
</evidence>
<dbReference type="InterPro" id="IPR045109">
    <property type="entry name" value="LSDs-like"/>
</dbReference>
<evidence type="ECO:0000259" key="5">
    <source>
        <dbReference type="PROSITE" id="PS51184"/>
    </source>
</evidence>
<feature type="compositionally biased region" description="Basic and acidic residues" evidence="4">
    <location>
        <begin position="179"/>
        <end position="192"/>
    </location>
</feature>
<dbReference type="Gene3D" id="2.60.120.650">
    <property type="entry name" value="Cupin"/>
    <property type="match status" value="1"/>
</dbReference>
<feature type="region of interest" description="Disordered" evidence="4">
    <location>
        <begin position="579"/>
        <end position="612"/>
    </location>
</feature>
<feature type="region of interest" description="Disordered" evidence="4">
    <location>
        <begin position="126"/>
        <end position="192"/>
    </location>
</feature>
<feature type="compositionally biased region" description="Polar residues" evidence="4">
    <location>
        <begin position="221"/>
        <end position="243"/>
    </location>
</feature>
<evidence type="ECO:0000256" key="2">
    <source>
        <dbReference type="ARBA" id="ARBA00022723"/>
    </source>
</evidence>
<name>A0A5C3L7G9_COPMA</name>
<keyword evidence="7" id="KW-1185">Reference proteome</keyword>
<gene>
    <name evidence="6" type="ORF">FA15DRAFT_665077</name>
</gene>
<evidence type="ECO:0000313" key="6">
    <source>
        <dbReference type="EMBL" id="TFK28635.1"/>
    </source>
</evidence>
<dbReference type="InterPro" id="IPR003347">
    <property type="entry name" value="JmjC_dom"/>
</dbReference>
<dbReference type="PROSITE" id="PS51184">
    <property type="entry name" value="JMJC"/>
    <property type="match status" value="1"/>
</dbReference>
<reference evidence="6 7" key="1">
    <citation type="journal article" date="2019" name="Nat. Ecol. Evol.">
        <title>Megaphylogeny resolves global patterns of mushroom evolution.</title>
        <authorList>
            <person name="Varga T."/>
            <person name="Krizsan K."/>
            <person name="Foldi C."/>
            <person name="Dima B."/>
            <person name="Sanchez-Garcia M."/>
            <person name="Sanchez-Ramirez S."/>
            <person name="Szollosi G.J."/>
            <person name="Szarkandi J.G."/>
            <person name="Papp V."/>
            <person name="Albert L."/>
            <person name="Andreopoulos W."/>
            <person name="Angelini C."/>
            <person name="Antonin V."/>
            <person name="Barry K.W."/>
            <person name="Bougher N.L."/>
            <person name="Buchanan P."/>
            <person name="Buyck B."/>
            <person name="Bense V."/>
            <person name="Catcheside P."/>
            <person name="Chovatia M."/>
            <person name="Cooper J."/>
            <person name="Damon W."/>
            <person name="Desjardin D."/>
            <person name="Finy P."/>
            <person name="Geml J."/>
            <person name="Haridas S."/>
            <person name="Hughes K."/>
            <person name="Justo A."/>
            <person name="Karasinski D."/>
            <person name="Kautmanova I."/>
            <person name="Kiss B."/>
            <person name="Kocsube S."/>
            <person name="Kotiranta H."/>
            <person name="LaButti K.M."/>
            <person name="Lechner B.E."/>
            <person name="Liimatainen K."/>
            <person name="Lipzen A."/>
            <person name="Lukacs Z."/>
            <person name="Mihaltcheva S."/>
            <person name="Morgado L.N."/>
            <person name="Niskanen T."/>
            <person name="Noordeloos M.E."/>
            <person name="Ohm R.A."/>
            <person name="Ortiz-Santana B."/>
            <person name="Ovrebo C."/>
            <person name="Racz N."/>
            <person name="Riley R."/>
            <person name="Savchenko A."/>
            <person name="Shiryaev A."/>
            <person name="Soop K."/>
            <person name="Spirin V."/>
            <person name="Szebenyi C."/>
            <person name="Tomsovsky M."/>
            <person name="Tulloss R.E."/>
            <person name="Uehling J."/>
            <person name="Grigoriev I.V."/>
            <person name="Vagvolgyi C."/>
            <person name="Papp T."/>
            <person name="Martin F.M."/>
            <person name="Miettinen O."/>
            <person name="Hibbett D.S."/>
            <person name="Nagy L.G."/>
        </authorList>
    </citation>
    <scope>NUCLEOTIDE SEQUENCE [LARGE SCALE GENOMIC DNA]</scope>
    <source>
        <strain evidence="6 7">CBS 121175</strain>
    </source>
</reference>
<dbReference type="PANTHER" id="PTHR12549">
    <property type="entry name" value="JMJC DOMAIN-CONTAINING HISTONE DEMETHYLATION PROTEIN"/>
    <property type="match status" value="1"/>
</dbReference>
<dbReference type="GO" id="GO:0006357">
    <property type="term" value="P:regulation of transcription by RNA polymerase II"/>
    <property type="evidence" value="ECO:0007669"/>
    <property type="project" value="TreeGrafter"/>
</dbReference>
<evidence type="ECO:0000256" key="4">
    <source>
        <dbReference type="SAM" id="MobiDB-lite"/>
    </source>
</evidence>
<dbReference type="PANTHER" id="PTHR12549:SF38">
    <property type="entry name" value="JMJC DOMAIN-CONTAINING HISTONE DEMETHYLASE 2, ISOFORM A"/>
    <property type="match status" value="1"/>
</dbReference>
<dbReference type="GO" id="GO:0032454">
    <property type="term" value="F:histone H3K9 demethylase activity"/>
    <property type="evidence" value="ECO:0007669"/>
    <property type="project" value="InterPro"/>
</dbReference>
<feature type="region of interest" description="Disordered" evidence="4">
    <location>
        <begin position="219"/>
        <end position="329"/>
    </location>
</feature>
<proteinExistence type="predicted"/>
<dbReference type="GO" id="GO:0031490">
    <property type="term" value="F:chromatin DNA binding"/>
    <property type="evidence" value="ECO:0007669"/>
    <property type="project" value="TreeGrafter"/>
</dbReference>
<dbReference type="STRING" id="230819.A0A5C3L7G9"/>
<dbReference type="OrthoDB" id="1667110at2759"/>
<feature type="compositionally biased region" description="Polar residues" evidence="4">
    <location>
        <begin position="585"/>
        <end position="596"/>
    </location>
</feature>
<dbReference type="Pfam" id="PF02373">
    <property type="entry name" value="JmjC"/>
    <property type="match status" value="1"/>
</dbReference>